<reference evidence="6 7" key="1">
    <citation type="submission" date="2016-10" db="EMBL/GenBank/DDBJ databases">
        <authorList>
            <person name="de Groot N.N."/>
        </authorList>
    </citation>
    <scope>NUCLEOTIDE SEQUENCE [LARGE SCALE GENOMIC DNA]</scope>
    <source>
        <strain evidence="6 7">DSM 17813</strain>
    </source>
</reference>
<keyword evidence="3 5" id="KW-1133">Transmembrane helix</keyword>
<organism evidence="6 7">
    <name type="scientific">Geoalkalibacter ferrihydriticus</name>
    <dbReference type="NCBI Taxonomy" id="392333"/>
    <lineage>
        <taxon>Bacteria</taxon>
        <taxon>Pseudomonadati</taxon>
        <taxon>Thermodesulfobacteriota</taxon>
        <taxon>Desulfuromonadia</taxon>
        <taxon>Desulfuromonadales</taxon>
        <taxon>Geoalkalibacteraceae</taxon>
        <taxon>Geoalkalibacter</taxon>
    </lineage>
</organism>
<feature type="transmembrane region" description="Helical" evidence="5">
    <location>
        <begin position="339"/>
        <end position="357"/>
    </location>
</feature>
<name>A0A1G9KBE0_9BACT</name>
<feature type="transmembrane region" description="Helical" evidence="5">
    <location>
        <begin position="21"/>
        <end position="42"/>
    </location>
</feature>
<accession>A0A1G9KBE0</accession>
<sequence length="427" mass="46241">MGEKTLSMGEQDAARSTLWKALGPGILIACAAVGGSHLVWSTRAGADYGWSLVGLILIANLLKFPFFLYGQRYTAATGESLLAGYRRQGLAFVYAFLLINILTGTINIAGVAMLSGALFAGYGVGSLTVPQLGTIVLVLCALLLLIGRYRFLDTAAKVIVVLLAISTVAAVALAYGNRLPSPAAFVAPSPWSWGSIAFLVMLMGWMPAPVDLSAWSSLWMFSRREQTGHFATVRESNIDFYLGYGSAVVLAVLFMALGALVMFGSGVSFDKGGIAFSNQLVNLYTANIGEWSRPLILTAAFVTMFSTTLTSMDGYPRSLAACCVLIGELDTRRFQQIQHLWLLFSALAGALVMLCFVDNLLQLLSFAAIISFLTSPVLAYINYRVMNGDNVPAEYRPGAWLRLLSWSGMLFFTLMSLGYLYVTFIRN</sequence>
<dbReference type="EMBL" id="FNGU01000001">
    <property type="protein sequence ID" value="SDL46734.1"/>
    <property type="molecule type" value="Genomic_DNA"/>
</dbReference>
<feature type="transmembrane region" description="Helical" evidence="5">
    <location>
        <begin position="158"/>
        <end position="176"/>
    </location>
</feature>
<dbReference type="Pfam" id="PF01566">
    <property type="entry name" value="Nramp"/>
    <property type="match status" value="1"/>
</dbReference>
<dbReference type="OrthoDB" id="4858698at2"/>
<evidence type="ECO:0000256" key="1">
    <source>
        <dbReference type="ARBA" id="ARBA00004141"/>
    </source>
</evidence>
<feature type="transmembrane region" description="Helical" evidence="5">
    <location>
        <begin position="403"/>
        <end position="422"/>
    </location>
</feature>
<keyword evidence="4 5" id="KW-0472">Membrane</keyword>
<evidence type="ECO:0000256" key="3">
    <source>
        <dbReference type="ARBA" id="ARBA00022989"/>
    </source>
</evidence>
<evidence type="ECO:0000256" key="4">
    <source>
        <dbReference type="ARBA" id="ARBA00023136"/>
    </source>
</evidence>
<feature type="transmembrane region" description="Helical" evidence="5">
    <location>
        <begin position="48"/>
        <end position="70"/>
    </location>
</feature>
<evidence type="ECO:0000313" key="6">
    <source>
        <dbReference type="EMBL" id="SDL46734.1"/>
    </source>
</evidence>
<feature type="transmembrane region" description="Helical" evidence="5">
    <location>
        <begin position="128"/>
        <end position="146"/>
    </location>
</feature>
<dbReference type="GO" id="GO:0046873">
    <property type="term" value="F:metal ion transmembrane transporter activity"/>
    <property type="evidence" value="ECO:0007669"/>
    <property type="project" value="InterPro"/>
</dbReference>
<dbReference type="AlphaFoldDB" id="A0A1G9KBE0"/>
<comment type="subcellular location">
    <subcellularLocation>
        <location evidence="1">Membrane</location>
        <topology evidence="1">Multi-pass membrane protein</topology>
    </subcellularLocation>
</comment>
<evidence type="ECO:0000313" key="7">
    <source>
        <dbReference type="Proteomes" id="UP000182146"/>
    </source>
</evidence>
<dbReference type="GO" id="GO:0016020">
    <property type="term" value="C:membrane"/>
    <property type="evidence" value="ECO:0007669"/>
    <property type="project" value="UniProtKB-SubCell"/>
</dbReference>
<dbReference type="STRING" id="392333.SAMN05660860_00706"/>
<evidence type="ECO:0000256" key="2">
    <source>
        <dbReference type="ARBA" id="ARBA00022692"/>
    </source>
</evidence>
<feature type="transmembrane region" description="Helical" evidence="5">
    <location>
        <begin position="241"/>
        <end position="263"/>
    </location>
</feature>
<feature type="transmembrane region" description="Helical" evidence="5">
    <location>
        <begin position="196"/>
        <end position="221"/>
    </location>
</feature>
<proteinExistence type="predicted"/>
<dbReference type="Proteomes" id="UP000182146">
    <property type="component" value="Unassembled WGS sequence"/>
</dbReference>
<evidence type="ECO:0000256" key="5">
    <source>
        <dbReference type="SAM" id="Phobius"/>
    </source>
</evidence>
<gene>
    <name evidence="6" type="ORF">SAMN05660860_00706</name>
</gene>
<feature type="transmembrane region" description="Helical" evidence="5">
    <location>
        <begin position="91"/>
        <end position="122"/>
    </location>
</feature>
<feature type="transmembrane region" description="Helical" evidence="5">
    <location>
        <begin position="364"/>
        <end position="383"/>
    </location>
</feature>
<dbReference type="InterPro" id="IPR001046">
    <property type="entry name" value="NRAMP_fam"/>
</dbReference>
<keyword evidence="2 5" id="KW-0812">Transmembrane</keyword>
<protein>
    <submittedName>
        <fullName evidence="6">Mn2+ and Fe2+ transporters of the NRAMP family</fullName>
    </submittedName>
</protein>